<proteinExistence type="predicted"/>
<reference evidence="1" key="2">
    <citation type="journal article" date="2015" name="Fish Shellfish Immunol.">
        <title>Early steps in the European eel (Anguilla anguilla)-Vibrio vulnificus interaction in the gills: Role of the RtxA13 toxin.</title>
        <authorList>
            <person name="Callol A."/>
            <person name="Pajuelo D."/>
            <person name="Ebbesson L."/>
            <person name="Teles M."/>
            <person name="MacKenzie S."/>
            <person name="Amaro C."/>
        </authorList>
    </citation>
    <scope>NUCLEOTIDE SEQUENCE</scope>
</reference>
<protein>
    <submittedName>
        <fullName evidence="1">Uncharacterized protein</fullName>
    </submittedName>
</protein>
<sequence>MLQCTAWLLSTTLTIVLGACAVLRYILPSSITPTDDV</sequence>
<evidence type="ECO:0000313" key="1">
    <source>
        <dbReference type="EMBL" id="JAH28136.1"/>
    </source>
</evidence>
<organism evidence="1">
    <name type="scientific">Anguilla anguilla</name>
    <name type="common">European freshwater eel</name>
    <name type="synonym">Muraena anguilla</name>
    <dbReference type="NCBI Taxonomy" id="7936"/>
    <lineage>
        <taxon>Eukaryota</taxon>
        <taxon>Metazoa</taxon>
        <taxon>Chordata</taxon>
        <taxon>Craniata</taxon>
        <taxon>Vertebrata</taxon>
        <taxon>Euteleostomi</taxon>
        <taxon>Actinopterygii</taxon>
        <taxon>Neopterygii</taxon>
        <taxon>Teleostei</taxon>
        <taxon>Anguilliformes</taxon>
        <taxon>Anguillidae</taxon>
        <taxon>Anguilla</taxon>
    </lineage>
</organism>
<name>A0A0E9RG67_ANGAN</name>
<reference evidence="1" key="1">
    <citation type="submission" date="2014-11" db="EMBL/GenBank/DDBJ databases">
        <authorList>
            <person name="Amaro Gonzalez C."/>
        </authorList>
    </citation>
    <scope>NUCLEOTIDE SEQUENCE</scope>
</reference>
<dbReference type="AlphaFoldDB" id="A0A0E9RG67"/>
<accession>A0A0E9RG67</accession>
<dbReference type="EMBL" id="GBXM01080441">
    <property type="protein sequence ID" value="JAH28136.1"/>
    <property type="molecule type" value="Transcribed_RNA"/>
</dbReference>